<evidence type="ECO:0000259" key="9">
    <source>
        <dbReference type="PROSITE" id="PS50994"/>
    </source>
</evidence>
<evidence type="ECO:0000256" key="2">
    <source>
        <dbReference type="ARBA" id="ARBA00022679"/>
    </source>
</evidence>
<keyword evidence="7" id="KW-0695">RNA-directed DNA polymerase</keyword>
<evidence type="ECO:0000256" key="4">
    <source>
        <dbReference type="ARBA" id="ARBA00022722"/>
    </source>
</evidence>
<proteinExistence type="predicted"/>
<keyword evidence="6" id="KW-0378">Hydrolase</keyword>
<dbReference type="Gene3D" id="1.10.340.70">
    <property type="match status" value="1"/>
</dbReference>
<accession>A0AAV0EKJ9</accession>
<dbReference type="Pfam" id="PF17921">
    <property type="entry name" value="Integrase_H2C2"/>
    <property type="match status" value="1"/>
</dbReference>
<dbReference type="InterPro" id="IPR021109">
    <property type="entry name" value="Peptidase_aspartic_dom_sf"/>
</dbReference>
<dbReference type="Pfam" id="PF13650">
    <property type="entry name" value="Asp_protease_2"/>
    <property type="match status" value="1"/>
</dbReference>
<dbReference type="FunFam" id="3.30.70.270:FF:000020">
    <property type="entry name" value="Transposon Tf2-6 polyprotein-like Protein"/>
    <property type="match status" value="1"/>
</dbReference>
<keyword evidence="3" id="KW-0548">Nucleotidyltransferase</keyword>
<dbReference type="Proteomes" id="UP001152523">
    <property type="component" value="Unassembled WGS sequence"/>
</dbReference>
<evidence type="ECO:0000256" key="8">
    <source>
        <dbReference type="SAM" id="MobiDB-lite"/>
    </source>
</evidence>
<keyword evidence="2" id="KW-0808">Transferase</keyword>
<feature type="compositionally biased region" description="Basic and acidic residues" evidence="8">
    <location>
        <begin position="486"/>
        <end position="495"/>
    </location>
</feature>
<dbReference type="InterPro" id="IPR000477">
    <property type="entry name" value="RT_dom"/>
</dbReference>
<dbReference type="Pfam" id="PF00665">
    <property type="entry name" value="rve"/>
    <property type="match status" value="1"/>
</dbReference>
<dbReference type="GO" id="GO:0003964">
    <property type="term" value="F:RNA-directed DNA polymerase activity"/>
    <property type="evidence" value="ECO:0007669"/>
    <property type="project" value="UniProtKB-KW"/>
</dbReference>
<keyword evidence="11" id="KW-1185">Reference proteome</keyword>
<dbReference type="Gene3D" id="3.10.10.10">
    <property type="entry name" value="HIV Type 1 Reverse Transcriptase, subunit A, domain 1"/>
    <property type="match status" value="1"/>
</dbReference>
<dbReference type="CDD" id="cd01647">
    <property type="entry name" value="RT_LTR"/>
    <property type="match status" value="1"/>
</dbReference>
<dbReference type="GO" id="GO:0016787">
    <property type="term" value="F:hydrolase activity"/>
    <property type="evidence" value="ECO:0007669"/>
    <property type="project" value="UniProtKB-KW"/>
</dbReference>
<gene>
    <name evidence="10" type="ORF">CEPIT_LOCUS25948</name>
</gene>
<dbReference type="Pfam" id="PF17917">
    <property type="entry name" value="RT_RNaseH"/>
    <property type="match status" value="1"/>
</dbReference>
<evidence type="ECO:0000256" key="1">
    <source>
        <dbReference type="ARBA" id="ARBA00012493"/>
    </source>
</evidence>
<feature type="domain" description="Integrase catalytic" evidence="9">
    <location>
        <begin position="1459"/>
        <end position="1626"/>
    </location>
</feature>
<dbReference type="InterPro" id="IPR036397">
    <property type="entry name" value="RNaseH_sf"/>
</dbReference>
<evidence type="ECO:0000256" key="5">
    <source>
        <dbReference type="ARBA" id="ARBA00022759"/>
    </source>
</evidence>
<dbReference type="Gene3D" id="2.40.70.10">
    <property type="entry name" value="Acid Proteases"/>
    <property type="match status" value="1"/>
</dbReference>
<dbReference type="Gene3D" id="3.30.420.10">
    <property type="entry name" value="Ribonuclease H-like superfamily/Ribonuclease H"/>
    <property type="match status" value="1"/>
</dbReference>
<feature type="region of interest" description="Disordered" evidence="8">
    <location>
        <begin position="316"/>
        <end position="360"/>
    </location>
</feature>
<dbReference type="Pfam" id="PF00078">
    <property type="entry name" value="RVT_1"/>
    <property type="match status" value="1"/>
</dbReference>
<dbReference type="InterPro" id="IPR012337">
    <property type="entry name" value="RNaseH-like_sf"/>
</dbReference>
<dbReference type="FunFam" id="3.10.20.370:FF:000001">
    <property type="entry name" value="Retrovirus-related Pol polyprotein from transposon 17.6-like protein"/>
    <property type="match status" value="1"/>
</dbReference>
<keyword evidence="4" id="KW-0540">Nuclease</keyword>
<organism evidence="10 11">
    <name type="scientific">Cuscuta epithymum</name>
    <dbReference type="NCBI Taxonomy" id="186058"/>
    <lineage>
        <taxon>Eukaryota</taxon>
        <taxon>Viridiplantae</taxon>
        <taxon>Streptophyta</taxon>
        <taxon>Embryophyta</taxon>
        <taxon>Tracheophyta</taxon>
        <taxon>Spermatophyta</taxon>
        <taxon>Magnoliopsida</taxon>
        <taxon>eudicotyledons</taxon>
        <taxon>Gunneridae</taxon>
        <taxon>Pentapetalae</taxon>
        <taxon>asterids</taxon>
        <taxon>lamiids</taxon>
        <taxon>Solanales</taxon>
        <taxon>Convolvulaceae</taxon>
        <taxon>Cuscuteae</taxon>
        <taxon>Cuscuta</taxon>
        <taxon>Cuscuta subgen. Cuscuta</taxon>
    </lineage>
</organism>
<dbReference type="PANTHER" id="PTHR37984">
    <property type="entry name" value="PROTEIN CBG26694"/>
    <property type="match status" value="1"/>
</dbReference>
<sequence>MLLRSQGSTNLEPINLEIERACRRNRKKEARVPTMLPTLNERKRPVIATTPSCIVLSEAARDYELRNSYFNAMPHFYGQPGENPLNFITEFYGFIQGVPRNGLSEGDLRLKCFPYTLKGAARGWFLEQTPASYATWDEIYNVFISKYYTPTMTQELRQRIFNFKQQVGELFQDAWRRFKSLLKECPHHRIPLDLQIDTFYNGLNPSCQAIVDNRAEGYIGNKTETEALRILESIASNPQLQGGDIKVAGVNEISITHELDKRFKEFQTKMQQNLQASIHTALQAVIGGAQQVANVESVSNVEGNSSQHLEDVSYMNSYGQRGNQGGNNFSNNQQRYNQENNYRPQGNPSSHQPGVPTFGQSKEPTMEEMMKLLTKNVASIKTQNEENHSRMEASIGNLHNQFTKLDMRFEDQNRKLNQRMDNIEQYTKSSIHNLEVQIGQLAQERTTREHGRFPTTTEVNPRENVMAITLRSGKQMEGPTIEEEPIEKQSEEEHISPPSMTAYVPPIPYPQRMKKKDDGKQYKKFLDIFTKLSINIPFAEAIAEIPSYAKFLKNILSNKKKLADFATVALTEECSAILQNKLPQKLKDPGSFTVPCSIGSLGEVKSLCDLGASINLMPHSLFKKLGVGELQPTTIALQLADRTIRYPIGVMEDVLVKVGKFYFPVDFLILEMEEMEIPVILGRSFLATAAALVDVKNGIVKFRVGEEEQEFHVWDSLKKHHDDSTCFSINIFDTLTQEVFEREIHEDPLEACMMLGCTEDEEIPALFEEVMYLQAGGSYTKFRPKFEELGARKSSQKSSCEVASRPTLKPLPGHLKYAFLGDDSTYPVVISSTLTSLQEEKLLRILRAHKSSIAWSLADIKGISPSLCMHRILMEENHKPTIEHQRRLNPNMKEVVKEEVLKLLDYGIIYPISDSNFVSPVQVVPKKGGITVVANSKNELIPTRMVTGWRMCIDYRKLNTGTRKDHFPLPFMDEMLERVAGHEFYCFLDGFSGYFQIAISPEDQEKTTFTCPFGTFAYRRMPFGLCNAPGTFQRCVMAIFSDMVGGFMEVFMDDFSVFGDSFDACLLHLEKVLIRCKETHLALNWEKCHFMVTEGIVLGHKISSQGIQVDQAKVEVIEKLPPPHSVKAIRSFLGHAGFYRRFINDFTKIAKPLCDLLAKDAHFDFTPQCLQAFNTLKKALTTAPIIISPDWSLPFELMCDASDHAIGVVLGQRKEKKLHAIYYASRLLHDAELNYATTEKEFLAVIYAFDKFRSYLIGQKVIVYTDHSAIRYLMSKKDAKPRLIRWVLLLQEFDLEIRDKKGSENLVADHLSRLEANTTSHKEVIHDDFPYEQIMVVSGVPLPWFSDFVNYLAKEILPQEFTFHQRKKFLNDVKHYYWDEPYLFKHCADGIIRRCVPNEEMLPILEHCHNLPCGGHHGPDRTAAKVLQCGFFWPTLFKDARSYVQACDRCQRTGNLSRRNEMPQNMMLVVEIFDVWGIDFMGPFPKSHGKEYILVAVDYVSKWVEAIALPDNTAKSVVDFVKKNIFSRFGVPRTIISDNGTHFKNAHFTGLLKKYVCLFKSGATYHPQTNGQVEVSNREIKSILEKTVNSSRKDWSLKLDDALWAYRTAFKTPLGMSPYRLVFGKPCHLPVELEYKSRRAISQLNYDPTLAKERRLLHLDELDELRREAYENSRIYKEKAKA</sequence>
<dbReference type="SUPFAM" id="SSF53098">
    <property type="entry name" value="Ribonuclease H-like"/>
    <property type="match status" value="1"/>
</dbReference>
<evidence type="ECO:0000313" key="11">
    <source>
        <dbReference type="Proteomes" id="UP001152523"/>
    </source>
</evidence>
<dbReference type="PANTHER" id="PTHR37984:SF5">
    <property type="entry name" value="PROTEIN NYNRIN-LIKE"/>
    <property type="match status" value="1"/>
</dbReference>
<dbReference type="CDD" id="cd09274">
    <property type="entry name" value="RNase_HI_RT_Ty3"/>
    <property type="match status" value="1"/>
</dbReference>
<dbReference type="EMBL" id="CAMAPF010000934">
    <property type="protein sequence ID" value="CAH9124387.1"/>
    <property type="molecule type" value="Genomic_DNA"/>
</dbReference>
<dbReference type="Gene3D" id="1.20.5.170">
    <property type="match status" value="1"/>
</dbReference>
<feature type="region of interest" description="Disordered" evidence="8">
    <location>
        <begin position="485"/>
        <end position="504"/>
    </location>
</feature>
<dbReference type="GO" id="GO:0004519">
    <property type="term" value="F:endonuclease activity"/>
    <property type="evidence" value="ECO:0007669"/>
    <property type="project" value="UniProtKB-KW"/>
</dbReference>
<dbReference type="InterPro" id="IPR005162">
    <property type="entry name" value="Retrotrans_gag_dom"/>
</dbReference>
<dbReference type="InterPro" id="IPR050951">
    <property type="entry name" value="Retrovirus_Pol_polyprotein"/>
</dbReference>
<name>A0AAV0EKJ9_9ASTE</name>
<evidence type="ECO:0000256" key="7">
    <source>
        <dbReference type="ARBA" id="ARBA00022918"/>
    </source>
</evidence>
<comment type="caution">
    <text evidence="10">The sequence shown here is derived from an EMBL/GenBank/DDBJ whole genome shotgun (WGS) entry which is preliminary data.</text>
</comment>
<protein>
    <recommendedName>
        <fullName evidence="1">RNA-directed DNA polymerase</fullName>
        <ecNumber evidence="1">2.7.7.49</ecNumber>
    </recommendedName>
</protein>
<dbReference type="Pfam" id="PF03732">
    <property type="entry name" value="Retrotrans_gag"/>
    <property type="match status" value="1"/>
</dbReference>
<dbReference type="InterPro" id="IPR043128">
    <property type="entry name" value="Rev_trsase/Diguanyl_cyclase"/>
</dbReference>
<dbReference type="CDD" id="cd00303">
    <property type="entry name" value="retropepsin_like"/>
    <property type="match status" value="1"/>
</dbReference>
<evidence type="ECO:0000313" key="10">
    <source>
        <dbReference type="EMBL" id="CAH9124387.1"/>
    </source>
</evidence>
<evidence type="ECO:0000256" key="3">
    <source>
        <dbReference type="ARBA" id="ARBA00022695"/>
    </source>
</evidence>
<dbReference type="InterPro" id="IPR041373">
    <property type="entry name" value="RT_RNaseH"/>
</dbReference>
<keyword evidence="5" id="KW-0255">Endonuclease</keyword>
<dbReference type="GO" id="GO:0003676">
    <property type="term" value="F:nucleic acid binding"/>
    <property type="evidence" value="ECO:0007669"/>
    <property type="project" value="InterPro"/>
</dbReference>
<dbReference type="GO" id="GO:0015074">
    <property type="term" value="P:DNA integration"/>
    <property type="evidence" value="ECO:0007669"/>
    <property type="project" value="InterPro"/>
</dbReference>
<dbReference type="SUPFAM" id="SSF56672">
    <property type="entry name" value="DNA/RNA polymerases"/>
    <property type="match status" value="1"/>
</dbReference>
<dbReference type="InterPro" id="IPR041588">
    <property type="entry name" value="Integrase_H2C2"/>
</dbReference>
<dbReference type="Gene3D" id="3.30.70.270">
    <property type="match status" value="2"/>
</dbReference>
<dbReference type="PROSITE" id="PS50994">
    <property type="entry name" value="INTEGRASE"/>
    <property type="match status" value="1"/>
</dbReference>
<feature type="compositionally biased region" description="Polar residues" evidence="8">
    <location>
        <begin position="346"/>
        <end position="360"/>
    </location>
</feature>
<reference evidence="10" key="1">
    <citation type="submission" date="2022-07" db="EMBL/GenBank/DDBJ databases">
        <authorList>
            <person name="Macas J."/>
            <person name="Novak P."/>
            <person name="Neumann P."/>
        </authorList>
    </citation>
    <scope>NUCLEOTIDE SEQUENCE</scope>
</reference>
<dbReference type="InterPro" id="IPR043502">
    <property type="entry name" value="DNA/RNA_pol_sf"/>
</dbReference>
<dbReference type="EC" id="2.7.7.49" evidence="1"/>
<dbReference type="InterPro" id="IPR001584">
    <property type="entry name" value="Integrase_cat-core"/>
</dbReference>
<feature type="compositionally biased region" description="Low complexity" evidence="8">
    <location>
        <begin position="316"/>
        <end position="345"/>
    </location>
</feature>
<evidence type="ECO:0000256" key="6">
    <source>
        <dbReference type="ARBA" id="ARBA00022801"/>
    </source>
</evidence>